<dbReference type="CDD" id="cd01799">
    <property type="entry name" value="Ubl_HOIL1"/>
    <property type="match status" value="1"/>
</dbReference>
<keyword evidence="9" id="KW-0677">Repeat</keyword>
<dbReference type="Gene3D" id="3.30.40.10">
    <property type="entry name" value="Zinc/RING finger domain, C3HC4 (zinc finger)"/>
    <property type="match status" value="1"/>
</dbReference>
<dbReference type="FunFam" id="3.30.40.10:FF:000137">
    <property type="entry name" value="RanBP-type and C3HC4-type zinc finger-containing protein 1"/>
    <property type="match status" value="1"/>
</dbReference>
<dbReference type="InterPro" id="IPR013083">
    <property type="entry name" value="Znf_RING/FYVE/PHD"/>
</dbReference>
<evidence type="ECO:0000259" key="15">
    <source>
        <dbReference type="PROSITE" id="PS50053"/>
    </source>
</evidence>
<dbReference type="GO" id="GO:0071797">
    <property type="term" value="C:LUBAC complex"/>
    <property type="evidence" value="ECO:0000318"/>
    <property type="project" value="GO_Central"/>
</dbReference>
<accession>A0A8J1L302</accession>
<dbReference type="InterPro" id="IPR036443">
    <property type="entry name" value="Znf_RanBP2_sf"/>
</dbReference>
<evidence type="ECO:0000256" key="1">
    <source>
        <dbReference type="ARBA" id="ARBA00001798"/>
    </source>
</evidence>
<dbReference type="UniPathway" id="UPA00143"/>
<dbReference type="KEGG" id="xla:108719472"/>
<evidence type="ECO:0000256" key="11">
    <source>
        <dbReference type="ARBA" id="ARBA00022786"/>
    </source>
</evidence>
<dbReference type="SUPFAM" id="SSF57850">
    <property type="entry name" value="RING/U-box"/>
    <property type="match status" value="3"/>
</dbReference>
<protein>
    <recommendedName>
        <fullName evidence="5">RanBP-type and C3HC4-type zinc finger-containing protein 1</fullName>
        <ecNumber evidence="4">2.3.2.31</ecNumber>
    </recommendedName>
</protein>
<dbReference type="PANTHER" id="PTHR22770:SF45">
    <property type="entry name" value="RANBP-TYPE AND C3HC4-TYPE ZINC FINGER-CONTAINING PROTEIN 1"/>
    <property type="match status" value="1"/>
</dbReference>
<dbReference type="FunFam" id="3.10.20.90:FF:000130">
    <property type="entry name" value="SHANK-associated RH domain interactor"/>
    <property type="match status" value="1"/>
</dbReference>
<evidence type="ECO:0000256" key="2">
    <source>
        <dbReference type="ARBA" id="ARBA00004906"/>
    </source>
</evidence>
<evidence type="ECO:0000256" key="14">
    <source>
        <dbReference type="SAM" id="MobiDB-lite"/>
    </source>
</evidence>
<evidence type="ECO:0000256" key="10">
    <source>
        <dbReference type="ARBA" id="ARBA00022771"/>
    </source>
</evidence>
<dbReference type="GO" id="GO:0043161">
    <property type="term" value="P:proteasome-mediated ubiquitin-dependent protein catabolic process"/>
    <property type="evidence" value="ECO:0000318"/>
    <property type="project" value="GO_Central"/>
</dbReference>
<gene>
    <name evidence="20" type="primary">LOC108719472</name>
</gene>
<dbReference type="FunFam" id="1.20.120.1750:FF:000012">
    <property type="entry name" value="ranBP-type and C3HC4-type zinc finger-containing protein 1 isoform X1"/>
    <property type="match status" value="1"/>
</dbReference>
<evidence type="ECO:0000256" key="6">
    <source>
        <dbReference type="ARBA" id="ARBA00022553"/>
    </source>
</evidence>
<feature type="domain" description="RING-type" evidence="16">
    <location>
        <begin position="447"/>
        <end position="489"/>
    </location>
</feature>
<evidence type="ECO:0000313" key="19">
    <source>
        <dbReference type="Proteomes" id="UP000186698"/>
    </source>
</evidence>
<dbReference type="CDD" id="cd20345">
    <property type="entry name" value="BRcat_RBR_HOIL1"/>
    <property type="match status" value="1"/>
</dbReference>
<dbReference type="InterPro" id="IPR001876">
    <property type="entry name" value="Znf_RanBP2"/>
</dbReference>
<sequence length="675" mass="75653">MAASKVPVPLPTVLMSVRAWLGVPGREAVQLQLVLGPDSVRDFRLLVRGLTGTVVTDFKLSDVSYEQKSSKCHELLVPGLPGSSIDFSFDEEREALKWWTVLSSSLRETRKDLPIQGNGGSKPPVLDKPATPGNMNDYKCLSAEAPEVPLDLCTKEDLGLHLSRAIECGDQESASKFAVALAKQKVPLQIQLKQSCYPKTEICMKVGVEDASDSVNISTYVQPHTTISLLKQQIFREHQFHPSIQRWIIGQCLCSDDRTVASYGIKRDGDTAFLYLLTAKQAKLGAQDPYLSVNPPQTPDSAVYKQRSNTLPPRPAPKPNTGQRTERTGRVNLVDVANKLYLELESLNLSAAPPPPPAQAGWSCSVCTFINKPTRPGCEMCSSNRPSTYVVPEEYKPDEKERRRLKMEQDSLQQYKKALEEERSLNFQHLLQLDNEVLIPNQEPIDCRICFSEVPVGGGVLLRECLHSFCRECLRQLVNCCEEPEVSCPFRDETFGCNSKLQQREIRALVSQEEYSRFLERGLVVAESRSQNSYHCRTADCRGWCIYEDSVNEFTCPICYAHNCLICKAIHDGMNCREYQDDLRTRAQNDAAARQTNDMLKTLVQTGEAMYCPVCQIIVQKKDGCDWIRCTMCHTEICWVTKGPRWGPQGPGDTLGGCQCNVNGKKCDPRCQNCH</sequence>
<keyword evidence="11" id="KW-0833">Ubl conjugation pathway</keyword>
<keyword evidence="8" id="KW-0479">Metal-binding</keyword>
<evidence type="ECO:0000259" key="16">
    <source>
        <dbReference type="PROSITE" id="PS50089"/>
    </source>
</evidence>
<evidence type="ECO:0000256" key="9">
    <source>
        <dbReference type="ARBA" id="ARBA00022737"/>
    </source>
</evidence>
<dbReference type="InterPro" id="IPR047558">
    <property type="entry name" value="BRcat_RBR_HOIL1"/>
</dbReference>
<dbReference type="FunFam" id="2.30.30.380:FF:000007">
    <property type="entry name" value="RanBP-type and C3HC4-type zinc finger-containing protein 1"/>
    <property type="match status" value="1"/>
</dbReference>
<dbReference type="InterPro" id="IPR044066">
    <property type="entry name" value="TRIAD_supradom"/>
</dbReference>
<dbReference type="OrthoDB" id="261960at2759"/>
<comment type="similarity">
    <text evidence="3">Belongs to the RBR family.</text>
</comment>
<evidence type="ECO:0000256" key="7">
    <source>
        <dbReference type="ARBA" id="ARBA00022679"/>
    </source>
</evidence>
<evidence type="ECO:0000256" key="4">
    <source>
        <dbReference type="ARBA" id="ARBA00012251"/>
    </source>
</evidence>
<proteinExistence type="inferred from homology"/>
<dbReference type="Gene3D" id="3.10.20.90">
    <property type="entry name" value="Phosphatidylinositol 3-kinase Catalytic Subunit, Chain A, domain 1"/>
    <property type="match status" value="1"/>
</dbReference>
<dbReference type="GO" id="GO:0043130">
    <property type="term" value="F:ubiquitin binding"/>
    <property type="evidence" value="ECO:0000318"/>
    <property type="project" value="GO_Central"/>
</dbReference>
<dbReference type="Gene3D" id="2.30.30.380">
    <property type="entry name" value="Zn-finger domain of Sec23/24"/>
    <property type="match status" value="1"/>
</dbReference>
<dbReference type="GO" id="GO:0061630">
    <property type="term" value="F:ubiquitin protein ligase activity"/>
    <property type="evidence" value="ECO:0007669"/>
    <property type="project" value="UniProtKB-EC"/>
</dbReference>
<feature type="domain" description="RanBP2-type" evidence="17">
    <location>
        <begin position="358"/>
        <end position="387"/>
    </location>
</feature>
<dbReference type="PANTHER" id="PTHR22770">
    <property type="entry name" value="UBIQUITIN CONJUGATING ENZYME 7 INTERACTING PROTEIN-RELATED"/>
    <property type="match status" value="1"/>
</dbReference>
<keyword evidence="6" id="KW-0597">Phosphoprotein</keyword>
<dbReference type="InterPro" id="IPR031912">
    <property type="entry name" value="Sharpin_PH"/>
</dbReference>
<dbReference type="GO" id="GO:0097039">
    <property type="term" value="P:protein linear polyubiquitination"/>
    <property type="evidence" value="ECO:0000318"/>
    <property type="project" value="GO_Central"/>
</dbReference>
<dbReference type="InterPro" id="IPR057468">
    <property type="entry name" value="HOIL-1/Sharpin_LTM"/>
</dbReference>
<dbReference type="RefSeq" id="XP_041422949.1">
    <property type="nucleotide sequence ID" value="XM_041567015.1"/>
</dbReference>
<dbReference type="InterPro" id="IPR001841">
    <property type="entry name" value="Znf_RING"/>
</dbReference>
<dbReference type="Pfam" id="PF25393">
    <property type="entry name" value="LTM"/>
    <property type="match status" value="1"/>
</dbReference>
<dbReference type="InterPro" id="IPR017907">
    <property type="entry name" value="Znf_RING_CS"/>
</dbReference>
<evidence type="ECO:0000256" key="13">
    <source>
        <dbReference type="PROSITE-ProRule" id="PRU00322"/>
    </source>
</evidence>
<dbReference type="CTD" id="108719472"/>
<dbReference type="InterPro" id="IPR011993">
    <property type="entry name" value="PH-like_dom_sf"/>
</dbReference>
<dbReference type="Pfam" id="PF00240">
    <property type="entry name" value="ubiquitin"/>
    <property type="match status" value="1"/>
</dbReference>
<keyword evidence="10 13" id="KW-0863">Zinc-finger</keyword>
<dbReference type="CDD" id="cd16633">
    <property type="entry name" value="mRING-HC-C3HC3D_RBR_HOIL1"/>
    <property type="match status" value="1"/>
</dbReference>
<evidence type="ECO:0000256" key="8">
    <source>
        <dbReference type="ARBA" id="ARBA00022723"/>
    </source>
</evidence>
<evidence type="ECO:0000256" key="3">
    <source>
        <dbReference type="ARBA" id="ARBA00008278"/>
    </source>
</evidence>
<keyword evidence="12" id="KW-0862">Zinc</keyword>
<dbReference type="InterPro" id="IPR029071">
    <property type="entry name" value="Ubiquitin-like_domsf"/>
</dbReference>
<feature type="domain" description="RING-type" evidence="18">
    <location>
        <begin position="443"/>
        <end position="671"/>
    </location>
</feature>
<keyword evidence="7" id="KW-0808">Transferase</keyword>
<name>A0A8J1L302_XENLA</name>
<feature type="domain" description="Ubiquitin-like" evidence="15">
    <location>
        <begin position="204"/>
        <end position="266"/>
    </location>
</feature>
<evidence type="ECO:0000259" key="17">
    <source>
        <dbReference type="PROSITE" id="PS50199"/>
    </source>
</evidence>
<evidence type="ECO:0000256" key="12">
    <source>
        <dbReference type="ARBA" id="ARBA00022833"/>
    </source>
</evidence>
<dbReference type="PROSITE" id="PS01358">
    <property type="entry name" value="ZF_RANBP2_1"/>
    <property type="match status" value="1"/>
</dbReference>
<dbReference type="GO" id="GO:0009893">
    <property type="term" value="P:positive regulation of metabolic process"/>
    <property type="evidence" value="ECO:0007669"/>
    <property type="project" value="UniProtKB-ARBA"/>
</dbReference>
<dbReference type="PROSITE" id="PS50089">
    <property type="entry name" value="ZF_RING_2"/>
    <property type="match status" value="1"/>
</dbReference>
<evidence type="ECO:0000256" key="5">
    <source>
        <dbReference type="ARBA" id="ARBA00017887"/>
    </source>
</evidence>
<dbReference type="InterPro" id="IPR047559">
    <property type="entry name" value="HOIL1_RBR_mRING-HC-C3HC3D"/>
</dbReference>
<reference evidence="20" key="1">
    <citation type="submission" date="2025-08" db="UniProtKB">
        <authorList>
            <consortium name="RefSeq"/>
        </authorList>
    </citation>
    <scope>IDENTIFICATION</scope>
    <source>
        <strain evidence="20">J_2021</strain>
        <tissue evidence="20">Erythrocytes</tissue>
    </source>
</reference>
<dbReference type="Pfam" id="PF16764">
    <property type="entry name" value="Sharpin_PH"/>
    <property type="match status" value="1"/>
</dbReference>
<dbReference type="PROSITE" id="PS51873">
    <property type="entry name" value="TRIAD"/>
    <property type="match status" value="1"/>
</dbReference>
<evidence type="ECO:0000259" key="18">
    <source>
        <dbReference type="PROSITE" id="PS51873"/>
    </source>
</evidence>
<organism evidence="19 20">
    <name type="scientific">Xenopus laevis</name>
    <name type="common">African clawed frog</name>
    <dbReference type="NCBI Taxonomy" id="8355"/>
    <lineage>
        <taxon>Eukaryota</taxon>
        <taxon>Metazoa</taxon>
        <taxon>Chordata</taxon>
        <taxon>Craniata</taxon>
        <taxon>Vertebrata</taxon>
        <taxon>Euteleostomi</taxon>
        <taxon>Amphibia</taxon>
        <taxon>Batrachia</taxon>
        <taxon>Anura</taxon>
        <taxon>Pipoidea</taxon>
        <taxon>Pipidae</taxon>
        <taxon>Xenopodinae</taxon>
        <taxon>Xenopus</taxon>
        <taxon>Xenopus</taxon>
    </lineage>
</organism>
<dbReference type="PROSITE" id="PS50199">
    <property type="entry name" value="ZF_RANBP2_2"/>
    <property type="match status" value="1"/>
</dbReference>
<comment type="catalytic activity">
    <reaction evidence="1">
        <text>[E2 ubiquitin-conjugating enzyme]-S-ubiquitinyl-L-cysteine + [acceptor protein]-L-lysine = [E2 ubiquitin-conjugating enzyme]-L-cysteine + [acceptor protein]-N(6)-ubiquitinyl-L-lysine.</text>
        <dbReference type="EC" id="2.3.2.31"/>
    </reaction>
</comment>
<dbReference type="GO" id="GO:0004842">
    <property type="term" value="F:ubiquitin-protein transferase activity"/>
    <property type="evidence" value="ECO:0000318"/>
    <property type="project" value="GO_Central"/>
</dbReference>
<feature type="region of interest" description="Disordered" evidence="14">
    <location>
        <begin position="112"/>
        <end position="131"/>
    </location>
</feature>
<dbReference type="SUPFAM" id="SSF90209">
    <property type="entry name" value="Ran binding protein zinc finger-like"/>
    <property type="match status" value="1"/>
</dbReference>
<dbReference type="GO" id="GO:0043123">
    <property type="term" value="P:positive regulation of canonical NF-kappaB signal transduction"/>
    <property type="evidence" value="ECO:0000318"/>
    <property type="project" value="GO_Central"/>
</dbReference>
<dbReference type="CDD" id="cd20358">
    <property type="entry name" value="Rcat_RBR_HOIL1"/>
    <property type="match status" value="1"/>
</dbReference>
<dbReference type="SMART" id="SM00547">
    <property type="entry name" value="ZnF_RBZ"/>
    <property type="match status" value="1"/>
</dbReference>
<evidence type="ECO:0000313" key="20">
    <source>
        <dbReference type="RefSeq" id="XP_041422949.1"/>
    </source>
</evidence>
<dbReference type="AlphaFoldDB" id="A0A8J1L302"/>
<dbReference type="InterPro" id="IPR047557">
    <property type="entry name" value="Rcat_RBR_HOIL1"/>
</dbReference>
<dbReference type="EC" id="2.3.2.31" evidence="4"/>
<dbReference type="InterPro" id="IPR000626">
    <property type="entry name" value="Ubiquitin-like_dom"/>
</dbReference>
<feature type="region of interest" description="Disordered" evidence="14">
    <location>
        <begin position="288"/>
        <end position="328"/>
    </location>
</feature>
<comment type="pathway">
    <text evidence="2">Protein modification; protein ubiquitination.</text>
</comment>
<dbReference type="Proteomes" id="UP000186698">
    <property type="component" value="Chromosome 6L"/>
</dbReference>
<keyword evidence="19" id="KW-1185">Reference proteome</keyword>
<dbReference type="InterPro" id="IPR051628">
    <property type="entry name" value="LUBAC_E3_Ligases"/>
</dbReference>
<dbReference type="GeneID" id="108719472"/>
<dbReference type="GO" id="GO:0008270">
    <property type="term" value="F:zinc ion binding"/>
    <property type="evidence" value="ECO:0007669"/>
    <property type="project" value="UniProtKB-KW"/>
</dbReference>
<dbReference type="SUPFAM" id="SSF54236">
    <property type="entry name" value="Ubiquitin-like"/>
    <property type="match status" value="1"/>
</dbReference>
<dbReference type="PROSITE" id="PS00518">
    <property type="entry name" value="ZF_RING_1"/>
    <property type="match status" value="1"/>
</dbReference>
<dbReference type="Gene3D" id="2.30.29.30">
    <property type="entry name" value="Pleckstrin-homology domain (PH domain)/Phosphotyrosine-binding domain (PTB)"/>
    <property type="match status" value="1"/>
</dbReference>
<dbReference type="PROSITE" id="PS50053">
    <property type="entry name" value="UBIQUITIN_2"/>
    <property type="match status" value="1"/>
</dbReference>